<name>A0ABM1B726_LIMPO</name>
<dbReference type="PANTHER" id="PTHR23199:SF7">
    <property type="entry name" value="RE45222P"/>
    <property type="match status" value="1"/>
</dbReference>
<evidence type="ECO:0000256" key="1">
    <source>
        <dbReference type="SAM" id="MobiDB-lite"/>
    </source>
</evidence>
<dbReference type="Gene3D" id="2.10.90.10">
    <property type="entry name" value="Cystine-knot cytokines"/>
    <property type="match status" value="1"/>
</dbReference>
<feature type="region of interest" description="Disordered" evidence="1">
    <location>
        <begin position="278"/>
        <end position="301"/>
    </location>
</feature>
<dbReference type="InterPro" id="IPR029034">
    <property type="entry name" value="Cystine-knot_cytokine"/>
</dbReference>
<dbReference type="SUPFAM" id="SSF57501">
    <property type="entry name" value="Cystine-knot cytokines"/>
    <property type="match status" value="1"/>
</dbReference>
<feature type="chain" id="PRO_5047124374" evidence="2">
    <location>
        <begin position="24"/>
        <end position="568"/>
    </location>
</feature>
<evidence type="ECO:0000313" key="3">
    <source>
        <dbReference type="Proteomes" id="UP000694941"/>
    </source>
</evidence>
<sequence length="568" mass="63425">MAKHLTLICFLWMELALISYVIAEKEAFPEGFFPFEEASTRYQTPPKVRKPPYVIGDGPCPGVDFKGRFPPKYSLCGDLSRGFIPQNPMNQFSADDPYPFDLIKTKTLKFLSAALPFLKQDPKIPKVARFVGAPISYREPGGFDLHQTSLFRRKKRFSDPGAKPYKAPIQVKNEVTSTEKSNQTETTVNLMKQKDVYNHTQSLTNSTVTSRELCPQGSGLLCSLISTMTSLYFQNQAESSGFLNQPSNSDVQNSVNEPSQSSSTALLSLLPTIINALQEESSSSSKPEKPSYEDNSSKDRSPLLQMLSILTGASGQSSSNNGVIGVGSHVPTALSLILDLIRSGNSPLDYLSNILPNRRGTPSTNSGSSQSESHPPLNNLSEELPPTPCPSIEEYVTPTFARNYKGVWKYVVQIPQEGYFTQTVQQTKCVRSHCDFTDGVCHESPRWVSLLVAEIFYPNIYFPTSTPTTPGSSNTYKDGVPPVEDFTNFQQYLRRRVGEPEVHSNHYPNYYQSNTKLSTFPNGLPDTENCDSYDEIGCYIVRMYYDWFLVNGSCKCWKPEGRALFTRK</sequence>
<protein>
    <submittedName>
        <fullName evidence="4">Uncharacterized protein LOC106460911</fullName>
    </submittedName>
</protein>
<feature type="compositionally biased region" description="Polar residues" evidence="1">
    <location>
        <begin position="360"/>
        <end position="373"/>
    </location>
</feature>
<organism evidence="3 4">
    <name type="scientific">Limulus polyphemus</name>
    <name type="common">Atlantic horseshoe crab</name>
    <dbReference type="NCBI Taxonomy" id="6850"/>
    <lineage>
        <taxon>Eukaryota</taxon>
        <taxon>Metazoa</taxon>
        <taxon>Ecdysozoa</taxon>
        <taxon>Arthropoda</taxon>
        <taxon>Chelicerata</taxon>
        <taxon>Merostomata</taxon>
        <taxon>Xiphosura</taxon>
        <taxon>Limulidae</taxon>
        <taxon>Limulus</taxon>
    </lineage>
</organism>
<keyword evidence="3" id="KW-1185">Reference proteome</keyword>
<accession>A0ABM1B726</accession>
<evidence type="ECO:0000313" key="4">
    <source>
        <dbReference type="RefSeq" id="XP_013776121.1"/>
    </source>
</evidence>
<reference evidence="4" key="1">
    <citation type="submission" date="2025-08" db="UniProtKB">
        <authorList>
            <consortium name="RefSeq"/>
        </authorList>
    </citation>
    <scope>IDENTIFICATION</scope>
    <source>
        <tissue evidence="4">Muscle</tissue>
    </source>
</reference>
<evidence type="ECO:0000256" key="2">
    <source>
        <dbReference type="SAM" id="SignalP"/>
    </source>
</evidence>
<proteinExistence type="predicted"/>
<dbReference type="GeneID" id="106460911"/>
<feature type="region of interest" description="Disordered" evidence="1">
    <location>
        <begin position="353"/>
        <end position="386"/>
    </location>
</feature>
<dbReference type="PANTHER" id="PTHR23199">
    <property type="entry name" value="NEUROTROPHIN 1-RELATED"/>
    <property type="match status" value="1"/>
</dbReference>
<dbReference type="InterPro" id="IPR052444">
    <property type="entry name" value="Spz/Toll_ligand-like"/>
</dbReference>
<feature type="signal peptide" evidence="2">
    <location>
        <begin position="1"/>
        <end position="23"/>
    </location>
</feature>
<feature type="compositionally biased region" description="Basic and acidic residues" evidence="1">
    <location>
        <begin position="286"/>
        <end position="301"/>
    </location>
</feature>
<dbReference type="Proteomes" id="UP000694941">
    <property type="component" value="Unplaced"/>
</dbReference>
<keyword evidence="2" id="KW-0732">Signal</keyword>
<feature type="compositionally biased region" description="Low complexity" evidence="1">
    <location>
        <begin position="375"/>
        <end position="384"/>
    </location>
</feature>
<gene>
    <name evidence="4" type="primary">LOC106460911</name>
</gene>
<dbReference type="RefSeq" id="XP_013776121.1">
    <property type="nucleotide sequence ID" value="XM_013920667.2"/>
</dbReference>